<dbReference type="GO" id="GO:0005524">
    <property type="term" value="F:ATP binding"/>
    <property type="evidence" value="ECO:0007669"/>
    <property type="project" value="UniProtKB-UniRule"/>
</dbReference>
<dbReference type="Gene3D" id="3.40.50.300">
    <property type="entry name" value="P-loop containing nucleotide triphosphate hydrolases"/>
    <property type="match status" value="2"/>
</dbReference>
<reference evidence="13 14" key="1">
    <citation type="journal article" date="2016" name="Nat. Commun.">
        <title>Thousands of microbial genomes shed light on interconnected biogeochemical processes in an aquifer system.</title>
        <authorList>
            <person name="Anantharaman K."/>
            <person name="Brown C.T."/>
            <person name="Hug L.A."/>
            <person name="Sharon I."/>
            <person name="Castelle C.J."/>
            <person name="Probst A.J."/>
            <person name="Thomas B.C."/>
            <person name="Singh A."/>
            <person name="Wilkins M.J."/>
            <person name="Karaoz U."/>
            <person name="Brodie E.L."/>
            <person name="Williams K.H."/>
            <person name="Hubbard S.S."/>
            <person name="Banfield J.F."/>
        </authorList>
    </citation>
    <scope>NUCLEOTIDE SEQUENCE [LARGE SCALE GENOMIC DNA]</scope>
</reference>
<evidence type="ECO:0000256" key="4">
    <source>
        <dbReference type="ARBA" id="ARBA00022806"/>
    </source>
</evidence>
<protein>
    <recommendedName>
        <fullName evidence="8">DNA 3'-5' helicase</fullName>
        <ecNumber evidence="8">5.6.2.4</ecNumber>
    </recommendedName>
</protein>
<dbReference type="GO" id="GO:0003677">
    <property type="term" value="F:DNA binding"/>
    <property type="evidence" value="ECO:0007669"/>
    <property type="project" value="InterPro"/>
</dbReference>
<dbReference type="Pfam" id="PF13361">
    <property type="entry name" value="UvrD_C"/>
    <property type="match status" value="1"/>
</dbReference>
<dbReference type="PROSITE" id="PS51198">
    <property type="entry name" value="UVRD_HELICASE_ATP_BIND"/>
    <property type="match status" value="1"/>
</dbReference>
<dbReference type="GO" id="GO:0043138">
    <property type="term" value="F:3'-5' DNA helicase activity"/>
    <property type="evidence" value="ECO:0007669"/>
    <property type="project" value="UniProtKB-EC"/>
</dbReference>
<accession>A0A1F4U4H6</accession>
<comment type="caution">
    <text evidence="13">The sequence shown here is derived from an EMBL/GenBank/DDBJ whole genome shotgun (WGS) entry which is preliminary data.</text>
</comment>
<dbReference type="EC" id="5.6.2.4" evidence="8"/>
<comment type="catalytic activity">
    <reaction evidence="7">
        <text>Couples ATP hydrolysis with the unwinding of duplex DNA by translocating in the 3'-5' direction.</text>
        <dbReference type="EC" id="5.6.2.4"/>
    </reaction>
</comment>
<keyword evidence="5 10" id="KW-0067">ATP-binding</keyword>
<feature type="domain" description="UvrD-like helicase C-terminal" evidence="12">
    <location>
        <begin position="309"/>
        <end position="577"/>
    </location>
</feature>
<dbReference type="GO" id="GO:0005829">
    <property type="term" value="C:cytosol"/>
    <property type="evidence" value="ECO:0007669"/>
    <property type="project" value="TreeGrafter"/>
</dbReference>
<evidence type="ECO:0000256" key="10">
    <source>
        <dbReference type="PROSITE-ProRule" id="PRU00560"/>
    </source>
</evidence>
<dbReference type="GO" id="GO:0016887">
    <property type="term" value="F:ATP hydrolysis activity"/>
    <property type="evidence" value="ECO:0007669"/>
    <property type="project" value="RHEA"/>
</dbReference>
<evidence type="ECO:0000256" key="6">
    <source>
        <dbReference type="ARBA" id="ARBA00023235"/>
    </source>
</evidence>
<evidence type="ECO:0000256" key="3">
    <source>
        <dbReference type="ARBA" id="ARBA00022801"/>
    </source>
</evidence>
<dbReference type="PROSITE" id="PS51217">
    <property type="entry name" value="UVRD_HELICASE_CTER"/>
    <property type="match status" value="1"/>
</dbReference>
<keyword evidence="3 10" id="KW-0378">Hydrolase</keyword>
<dbReference type="PANTHER" id="PTHR11070">
    <property type="entry name" value="UVRD / RECB / PCRA DNA HELICASE FAMILY MEMBER"/>
    <property type="match status" value="1"/>
</dbReference>
<proteinExistence type="inferred from homology"/>
<dbReference type="InterPro" id="IPR000212">
    <property type="entry name" value="DNA_helicase_UvrD/REP"/>
</dbReference>
<dbReference type="InterPro" id="IPR013986">
    <property type="entry name" value="DExx_box_DNA_helicase_dom_sf"/>
</dbReference>
<evidence type="ECO:0000259" key="11">
    <source>
        <dbReference type="PROSITE" id="PS51198"/>
    </source>
</evidence>
<dbReference type="PANTHER" id="PTHR11070:SF3">
    <property type="entry name" value="DNA 3'-5' HELICASE"/>
    <property type="match status" value="1"/>
</dbReference>
<sequence length="674" mass="77914">MPQVYKIEPSFSREAKNFAIDYETELNSEQLPIVKAGKGPILIIAGAGSGKTRTATYRVAHLVESGIPLQNILLVTFTNKASREMIYRVEGLLKRSLNGLWAGTFHHIGNLILRKHADKLGYSKNFTIMDRADASDLISRAIKEAGINLKEKKFPKADVVQDVFSYMVNSQKELHKVIEEKHPHLFEMQGEIKRVIDLYEETKKQQSLMDFDDLLSKWLQLLTEHPEVLEEYSSRFHYILVDEYQDTNLVQAQVIDLLASKHRNLMVVGDDSQSIYSFRAAEFKNIIDFPKKYTDCRIFKIETNHRSTPEILALANDSIQNAEEKFDKTLRPVRNKGVSPVVVSFRDVHQQAAFVAQRILEQYNEGAKLNEIAIIYRSHYHCLELQMELTRRGVPYEVRSGLRLFEEAHIKDVMSYLKVFHNPFDGLSWFRILKLLQNVGQKTAEKIWHKIQKTKEPVAEIIKPEMANEVPKSGQEGFKQLQLLLKVLERQQSSPSSMMETILEHGYQEYLRMTYANHSMRLEELQELGNYASEYESLEKFLSAMALVGGTKAEEISAGGSSEKEAVVLTTVHQAKGLEWKIVFIIWLAEGRFPSYLSFNNKKDIEEERRLFYVAVTRSKDQLYLAYPITYQSREGNIVMKASRFIKEVSEHRYQKWLIEDELGLNEDDVEVWD</sequence>
<dbReference type="GO" id="GO:0000725">
    <property type="term" value="P:recombinational repair"/>
    <property type="evidence" value="ECO:0007669"/>
    <property type="project" value="TreeGrafter"/>
</dbReference>
<dbReference type="InterPro" id="IPR014016">
    <property type="entry name" value="UvrD-like_ATP-bd"/>
</dbReference>
<comment type="similarity">
    <text evidence="1">Belongs to the helicase family. UvrD subfamily.</text>
</comment>
<dbReference type="Proteomes" id="UP000179242">
    <property type="component" value="Unassembled WGS sequence"/>
</dbReference>
<dbReference type="InterPro" id="IPR027417">
    <property type="entry name" value="P-loop_NTPase"/>
</dbReference>
<feature type="domain" description="UvrD-like helicase ATP-binding" evidence="11">
    <location>
        <begin position="24"/>
        <end position="308"/>
    </location>
</feature>
<organism evidence="13 14">
    <name type="scientific">candidate division WOR-1 bacterium RIFOXYC2_FULL_46_14</name>
    <dbReference type="NCBI Taxonomy" id="1802587"/>
    <lineage>
        <taxon>Bacteria</taxon>
        <taxon>Bacillati</taxon>
        <taxon>Saganbacteria</taxon>
    </lineage>
</organism>
<evidence type="ECO:0000313" key="14">
    <source>
        <dbReference type="Proteomes" id="UP000179242"/>
    </source>
</evidence>
<dbReference type="InterPro" id="IPR014017">
    <property type="entry name" value="DNA_helicase_UvrD-like_C"/>
</dbReference>
<dbReference type="CDD" id="cd17932">
    <property type="entry name" value="DEXQc_UvrD"/>
    <property type="match status" value="1"/>
</dbReference>
<gene>
    <name evidence="13" type="ORF">A2438_04680</name>
</gene>
<feature type="binding site" evidence="10">
    <location>
        <begin position="45"/>
        <end position="52"/>
    </location>
    <ligand>
        <name>ATP</name>
        <dbReference type="ChEBI" id="CHEBI:30616"/>
    </ligand>
</feature>
<evidence type="ECO:0000256" key="7">
    <source>
        <dbReference type="ARBA" id="ARBA00034617"/>
    </source>
</evidence>
<dbReference type="Gene3D" id="1.10.486.10">
    <property type="entry name" value="PCRA, domain 4"/>
    <property type="match status" value="1"/>
</dbReference>
<keyword evidence="4 10" id="KW-0347">Helicase</keyword>
<evidence type="ECO:0000256" key="5">
    <source>
        <dbReference type="ARBA" id="ARBA00022840"/>
    </source>
</evidence>
<keyword evidence="2 10" id="KW-0547">Nucleotide-binding</keyword>
<dbReference type="Pfam" id="PF00580">
    <property type="entry name" value="UvrD-helicase"/>
    <property type="match status" value="1"/>
</dbReference>
<evidence type="ECO:0000256" key="9">
    <source>
        <dbReference type="ARBA" id="ARBA00048988"/>
    </source>
</evidence>
<evidence type="ECO:0000256" key="2">
    <source>
        <dbReference type="ARBA" id="ARBA00022741"/>
    </source>
</evidence>
<keyword evidence="6" id="KW-0413">Isomerase</keyword>
<name>A0A1F4U4H6_UNCSA</name>
<dbReference type="EMBL" id="MEUJ01000005">
    <property type="protein sequence ID" value="OGC39801.1"/>
    <property type="molecule type" value="Genomic_DNA"/>
</dbReference>
<evidence type="ECO:0000256" key="8">
    <source>
        <dbReference type="ARBA" id="ARBA00034808"/>
    </source>
</evidence>
<dbReference type="Gene3D" id="1.10.10.160">
    <property type="match status" value="1"/>
</dbReference>
<evidence type="ECO:0000259" key="12">
    <source>
        <dbReference type="PROSITE" id="PS51217"/>
    </source>
</evidence>
<dbReference type="AlphaFoldDB" id="A0A1F4U4H6"/>
<dbReference type="SUPFAM" id="SSF52540">
    <property type="entry name" value="P-loop containing nucleoside triphosphate hydrolases"/>
    <property type="match status" value="1"/>
</dbReference>
<comment type="catalytic activity">
    <reaction evidence="9">
        <text>ATP + H2O = ADP + phosphate + H(+)</text>
        <dbReference type="Rhea" id="RHEA:13065"/>
        <dbReference type="ChEBI" id="CHEBI:15377"/>
        <dbReference type="ChEBI" id="CHEBI:15378"/>
        <dbReference type="ChEBI" id="CHEBI:30616"/>
        <dbReference type="ChEBI" id="CHEBI:43474"/>
        <dbReference type="ChEBI" id="CHEBI:456216"/>
        <dbReference type="EC" id="5.6.2.4"/>
    </reaction>
</comment>
<evidence type="ECO:0000313" key="13">
    <source>
        <dbReference type="EMBL" id="OGC39801.1"/>
    </source>
</evidence>
<evidence type="ECO:0000256" key="1">
    <source>
        <dbReference type="ARBA" id="ARBA00009922"/>
    </source>
</evidence>